<keyword evidence="2" id="KW-0413">Isomerase</keyword>
<dbReference type="Proteomes" id="UP000199394">
    <property type="component" value="Unassembled WGS sequence"/>
</dbReference>
<dbReference type="Gene3D" id="3.20.20.150">
    <property type="entry name" value="Divalent-metal-dependent TIM barrel enzymes"/>
    <property type="match status" value="1"/>
</dbReference>
<sequence length="322" mass="37444">MKRLMNFTVFEHDIGRYTDSRDLQCFYKDRGLDGLELMLDMENSFPEIIPREDVVGVHLRMFPYWMDLWKDDQAALLENFGTEEALLSFYGGISGREAIYKRLERELWEAEALGAQYVVFHVSDVSFVEAWDRQFAHGDAEVIDTACTLINELLDVGGYTFDFLVENLWWPGFKMTDPWLTKRLLDGIHYEHKGIMLDVGHLLHTNLELSDMDQSVRYVQAMLEEHGDLKHHIKGIHLHQSLTGDYVKTMLAGYSRETVSDQGFFWKTMGHVYNMDTHQPWVDGDFMGVIKAVDPEYLVLEFVTADRQEHGEKLDIQLKAMC</sequence>
<dbReference type="Pfam" id="PF01261">
    <property type="entry name" value="AP_endonuc_2"/>
    <property type="match status" value="1"/>
</dbReference>
<name>A0A1H4DE26_9FIRM</name>
<dbReference type="InterPro" id="IPR036237">
    <property type="entry name" value="Xyl_isomerase-like_sf"/>
</dbReference>
<dbReference type="InterPro" id="IPR013022">
    <property type="entry name" value="Xyl_isomerase-like_TIM-brl"/>
</dbReference>
<accession>A0A1H4DE26</accession>
<organism evidence="2 3">
    <name type="scientific">Eubacterium aggregans</name>
    <dbReference type="NCBI Taxonomy" id="81409"/>
    <lineage>
        <taxon>Bacteria</taxon>
        <taxon>Bacillati</taxon>
        <taxon>Bacillota</taxon>
        <taxon>Clostridia</taxon>
        <taxon>Eubacteriales</taxon>
        <taxon>Eubacteriaceae</taxon>
        <taxon>Eubacterium</taxon>
    </lineage>
</organism>
<dbReference type="SUPFAM" id="SSF51658">
    <property type="entry name" value="Xylose isomerase-like"/>
    <property type="match status" value="1"/>
</dbReference>
<gene>
    <name evidence="2" type="ORF">SAMN04515656_1232</name>
</gene>
<evidence type="ECO:0000313" key="2">
    <source>
        <dbReference type="EMBL" id="SEA70700.1"/>
    </source>
</evidence>
<dbReference type="AlphaFoldDB" id="A0A1H4DE26"/>
<dbReference type="GO" id="GO:0016853">
    <property type="term" value="F:isomerase activity"/>
    <property type="evidence" value="ECO:0007669"/>
    <property type="project" value="UniProtKB-KW"/>
</dbReference>
<proteinExistence type="predicted"/>
<dbReference type="EMBL" id="FNRK01000023">
    <property type="protein sequence ID" value="SEA70700.1"/>
    <property type="molecule type" value="Genomic_DNA"/>
</dbReference>
<feature type="domain" description="Xylose isomerase-like TIM barrel" evidence="1">
    <location>
        <begin position="62"/>
        <end position="284"/>
    </location>
</feature>
<keyword evidence="3" id="KW-1185">Reference proteome</keyword>
<reference evidence="2 3" key="1">
    <citation type="submission" date="2016-10" db="EMBL/GenBank/DDBJ databases">
        <authorList>
            <person name="de Groot N.N."/>
        </authorList>
    </citation>
    <scope>NUCLEOTIDE SEQUENCE [LARGE SCALE GENOMIC DNA]</scope>
    <source>
        <strain evidence="2 3">SR12</strain>
    </source>
</reference>
<dbReference type="OrthoDB" id="6253202at2"/>
<dbReference type="STRING" id="81409.SAMN04515656_1232"/>
<evidence type="ECO:0000259" key="1">
    <source>
        <dbReference type="Pfam" id="PF01261"/>
    </source>
</evidence>
<evidence type="ECO:0000313" key="3">
    <source>
        <dbReference type="Proteomes" id="UP000199394"/>
    </source>
</evidence>
<protein>
    <submittedName>
        <fullName evidence="2">Xylose isomerase-like TIM barrel</fullName>
    </submittedName>
</protein>